<keyword evidence="2" id="KW-0472">Membrane</keyword>
<dbReference type="AlphaFoldDB" id="A0AA88LA68"/>
<keyword evidence="3" id="KW-0732">Signal</keyword>
<protein>
    <submittedName>
        <fullName evidence="4">Uncharacterized protein</fullName>
    </submittedName>
</protein>
<evidence type="ECO:0000313" key="4">
    <source>
        <dbReference type="EMBL" id="KAK2717926.1"/>
    </source>
</evidence>
<reference evidence="4" key="1">
    <citation type="submission" date="2023-07" db="EMBL/GenBank/DDBJ databases">
        <title>Chromosome-level genome assembly of Artemia franciscana.</title>
        <authorList>
            <person name="Jo E."/>
        </authorList>
    </citation>
    <scope>NUCLEOTIDE SEQUENCE</scope>
    <source>
        <tissue evidence="4">Whole body</tissue>
    </source>
</reference>
<proteinExistence type="predicted"/>
<keyword evidence="2" id="KW-1133">Transmembrane helix</keyword>
<evidence type="ECO:0000256" key="1">
    <source>
        <dbReference type="SAM" id="MobiDB-lite"/>
    </source>
</evidence>
<keyword evidence="2" id="KW-0812">Transmembrane</keyword>
<feature type="signal peptide" evidence="3">
    <location>
        <begin position="1"/>
        <end position="20"/>
    </location>
</feature>
<feature type="region of interest" description="Disordered" evidence="1">
    <location>
        <begin position="413"/>
        <end position="433"/>
    </location>
</feature>
<keyword evidence="5" id="KW-1185">Reference proteome</keyword>
<feature type="compositionally biased region" description="Polar residues" evidence="1">
    <location>
        <begin position="415"/>
        <end position="425"/>
    </location>
</feature>
<evidence type="ECO:0000313" key="5">
    <source>
        <dbReference type="Proteomes" id="UP001187531"/>
    </source>
</evidence>
<sequence length="474" mass="52647">MLVMLYGVLFVFFLLEPCPARPNGARSLEVVYKFKRTDIHIAVNSETQAGKVLLPVSNYYLRVNKTTQTQEKFPGVFFIRSSDRYMNRSEISSGSVVPSPFNLTSDGLLLTAGLMAEYNHDKFELVVVGLPGSGSTDEAIIKITVWISEPEDQLKILLNKTLEEVNEDVFAPLSGLVNVTTPYLLVPSGLKDFIDNKNLLFEDKCLLYIHVINPNKRDFVPVSEILRLIDEKYDILKTYYNASQSGIVSITPALQSFEGVVEPAVAALIALLVVVSVAFITTILSCCCLHYCRPEKRRKHSSSKPPIPTNLGPEPVKVKAVENSKNGTDNPLWMERPTKPYEEQELTMKITEGDSPSPRTPSFTNGRSSSQHYMVAPLYNTYATIQKPVRYIRNKMRGADSYGTLMLGDEPGESSEYTNLDFNPNRSPPGPRIPGVKPAKLATSIDEPDTPNVFFGSTLTLNKSGEPQLVSDLL</sequence>
<comment type="caution">
    <text evidence="4">The sequence shown here is derived from an EMBL/GenBank/DDBJ whole genome shotgun (WGS) entry which is preliminary data.</text>
</comment>
<feature type="chain" id="PRO_5041732350" evidence="3">
    <location>
        <begin position="21"/>
        <end position="474"/>
    </location>
</feature>
<accession>A0AA88LA68</accession>
<organism evidence="4 5">
    <name type="scientific">Artemia franciscana</name>
    <name type="common">Brine shrimp</name>
    <name type="synonym">Artemia sanfranciscana</name>
    <dbReference type="NCBI Taxonomy" id="6661"/>
    <lineage>
        <taxon>Eukaryota</taxon>
        <taxon>Metazoa</taxon>
        <taxon>Ecdysozoa</taxon>
        <taxon>Arthropoda</taxon>
        <taxon>Crustacea</taxon>
        <taxon>Branchiopoda</taxon>
        <taxon>Anostraca</taxon>
        <taxon>Artemiidae</taxon>
        <taxon>Artemia</taxon>
    </lineage>
</organism>
<dbReference type="EMBL" id="JAVRJZ010000010">
    <property type="protein sequence ID" value="KAK2717926.1"/>
    <property type="molecule type" value="Genomic_DNA"/>
</dbReference>
<feature type="transmembrane region" description="Helical" evidence="2">
    <location>
        <begin position="264"/>
        <end position="292"/>
    </location>
</feature>
<dbReference type="Proteomes" id="UP001187531">
    <property type="component" value="Unassembled WGS sequence"/>
</dbReference>
<evidence type="ECO:0000256" key="2">
    <source>
        <dbReference type="SAM" id="Phobius"/>
    </source>
</evidence>
<name>A0AA88LA68_ARTSF</name>
<gene>
    <name evidence="4" type="ORF">QYM36_006650</name>
</gene>
<evidence type="ECO:0000256" key="3">
    <source>
        <dbReference type="SAM" id="SignalP"/>
    </source>
</evidence>